<sequence>MLRCDAYQVLRNHGVPAENIVMMYDDIAKGKKVLTSGSNDHISIYFAHGLIGFPNGILSSNDLNKDLVYMHNNKIMNLS</sequence>
<dbReference type="Proteomes" id="UP000015104">
    <property type="component" value="Unassembled WGS sequence"/>
</dbReference>
<name>T1KP77_TETUR</name>
<evidence type="ECO:0000256" key="1">
    <source>
        <dbReference type="ARBA" id="ARBA00009941"/>
    </source>
</evidence>
<reference evidence="3" key="1">
    <citation type="submission" date="2011-08" db="EMBL/GenBank/DDBJ databases">
        <authorList>
            <person name="Rombauts S."/>
        </authorList>
    </citation>
    <scope>NUCLEOTIDE SEQUENCE</scope>
    <source>
        <strain evidence="3">London</strain>
    </source>
</reference>
<dbReference type="Pfam" id="PF01650">
    <property type="entry name" value="Peptidase_C13"/>
    <property type="match status" value="1"/>
</dbReference>
<dbReference type="EMBL" id="CAEY01000290">
    <property type="status" value="NOT_ANNOTATED_CDS"/>
    <property type="molecule type" value="Genomic_DNA"/>
</dbReference>
<keyword evidence="3" id="KW-1185">Reference proteome</keyword>
<reference evidence="2" key="2">
    <citation type="submission" date="2015-06" db="UniProtKB">
        <authorList>
            <consortium name="EnsemblMetazoa"/>
        </authorList>
    </citation>
    <scope>IDENTIFICATION</scope>
</reference>
<organism evidence="2 3">
    <name type="scientific">Tetranychus urticae</name>
    <name type="common">Two-spotted spider mite</name>
    <dbReference type="NCBI Taxonomy" id="32264"/>
    <lineage>
        <taxon>Eukaryota</taxon>
        <taxon>Metazoa</taxon>
        <taxon>Ecdysozoa</taxon>
        <taxon>Arthropoda</taxon>
        <taxon>Chelicerata</taxon>
        <taxon>Arachnida</taxon>
        <taxon>Acari</taxon>
        <taxon>Acariformes</taxon>
        <taxon>Trombidiformes</taxon>
        <taxon>Prostigmata</taxon>
        <taxon>Eleutherengona</taxon>
        <taxon>Raphignathae</taxon>
        <taxon>Tetranychoidea</taxon>
        <taxon>Tetranychidae</taxon>
        <taxon>Tetranychus</taxon>
    </lineage>
</organism>
<dbReference type="HOGENOM" id="CLU_2609145_0_0_1"/>
<dbReference type="EnsemblMetazoa" id="tetur16g03710.1">
    <property type="protein sequence ID" value="tetur16g03710.1"/>
    <property type="gene ID" value="tetur16g03710"/>
</dbReference>
<protein>
    <submittedName>
        <fullName evidence="2">Uncharacterized protein</fullName>
    </submittedName>
</protein>
<dbReference type="PANTHER" id="PTHR12000:SF42">
    <property type="entry name" value="LEGUMAIN"/>
    <property type="match status" value="1"/>
</dbReference>
<comment type="similarity">
    <text evidence="1">Belongs to the peptidase C13 family.</text>
</comment>
<dbReference type="PANTHER" id="PTHR12000">
    <property type="entry name" value="HEMOGLOBINASE FAMILY MEMBER"/>
    <property type="match status" value="1"/>
</dbReference>
<dbReference type="GO" id="GO:0005773">
    <property type="term" value="C:vacuole"/>
    <property type="evidence" value="ECO:0007669"/>
    <property type="project" value="GOC"/>
</dbReference>
<dbReference type="Gene3D" id="3.40.50.1460">
    <property type="match status" value="2"/>
</dbReference>
<dbReference type="InterPro" id="IPR001096">
    <property type="entry name" value="Peptidase_C13"/>
</dbReference>
<accession>T1KP77</accession>
<evidence type="ECO:0000313" key="3">
    <source>
        <dbReference type="Proteomes" id="UP000015104"/>
    </source>
</evidence>
<dbReference type="GO" id="GO:0051603">
    <property type="term" value="P:proteolysis involved in protein catabolic process"/>
    <property type="evidence" value="ECO:0007669"/>
    <property type="project" value="TreeGrafter"/>
</dbReference>
<dbReference type="GO" id="GO:0006624">
    <property type="term" value="P:vacuolar protein processing"/>
    <property type="evidence" value="ECO:0007669"/>
    <property type="project" value="TreeGrafter"/>
</dbReference>
<evidence type="ECO:0000313" key="2">
    <source>
        <dbReference type="EnsemblMetazoa" id="tetur16g03710.1"/>
    </source>
</evidence>
<dbReference type="AlphaFoldDB" id="T1KP77"/>
<proteinExistence type="inferred from homology"/>
<dbReference type="GO" id="GO:0004197">
    <property type="term" value="F:cysteine-type endopeptidase activity"/>
    <property type="evidence" value="ECO:0007669"/>
    <property type="project" value="TreeGrafter"/>
</dbReference>